<accession>A0A8T8HVG5</accession>
<keyword evidence="4" id="KW-1185">Reference proteome</keyword>
<sequence>MTGRAQEPTLDEFIREPEAKLDALGAVDEIRDVVDGEADPDEEYGHAAESPVIGI</sequence>
<dbReference type="RefSeq" id="WP_204844700.1">
    <property type="nucleotide sequence ID" value="NZ_JAFBCL010000001.1"/>
</dbReference>
<dbReference type="AlphaFoldDB" id="A0A8T8HVG5"/>
<evidence type="ECO:0000313" key="2">
    <source>
        <dbReference type="EMBL" id="QTR02528.1"/>
    </source>
</evidence>
<evidence type="ECO:0000313" key="4">
    <source>
        <dbReference type="Proteomes" id="UP001195724"/>
    </source>
</evidence>
<dbReference type="EMBL" id="CP072788">
    <property type="protein sequence ID" value="QTR02528.1"/>
    <property type="molecule type" value="Genomic_DNA"/>
</dbReference>
<name>A0A8T8HVG5_9PSEU</name>
<protein>
    <submittedName>
        <fullName evidence="2">Uncharacterized protein</fullName>
    </submittedName>
</protein>
<evidence type="ECO:0000313" key="3">
    <source>
        <dbReference type="Proteomes" id="UP000671828"/>
    </source>
</evidence>
<dbReference type="Proteomes" id="UP000671828">
    <property type="component" value="Chromosome"/>
</dbReference>
<reference evidence="2" key="2">
    <citation type="submission" date="2021-04" db="EMBL/GenBank/DDBJ databases">
        <title>Saccharothrix algeriensis WGS.</title>
        <authorList>
            <person name="Stuskova K."/>
            <person name="Hakalova E."/>
            <person name="Tebbal A.B."/>
            <person name="Eichmeier A."/>
        </authorList>
    </citation>
    <scope>NUCLEOTIDE SEQUENCE</scope>
    <source>
        <strain evidence="2">NRRL B-24137</strain>
    </source>
</reference>
<organism evidence="2 3">
    <name type="scientific">Saccharothrix algeriensis</name>
    <dbReference type="NCBI Taxonomy" id="173560"/>
    <lineage>
        <taxon>Bacteria</taxon>
        <taxon>Bacillati</taxon>
        <taxon>Actinomycetota</taxon>
        <taxon>Actinomycetes</taxon>
        <taxon>Pseudonocardiales</taxon>
        <taxon>Pseudonocardiaceae</taxon>
        <taxon>Saccharothrix</taxon>
    </lineage>
</organism>
<evidence type="ECO:0000313" key="1">
    <source>
        <dbReference type="EMBL" id="MBM7814158.1"/>
    </source>
</evidence>
<gene>
    <name evidence="2" type="ORF">J7S33_26025</name>
    <name evidence="1" type="ORF">JOE68_005023</name>
</gene>
<dbReference type="EMBL" id="JAFBCL010000001">
    <property type="protein sequence ID" value="MBM7814158.1"/>
    <property type="molecule type" value="Genomic_DNA"/>
</dbReference>
<proteinExistence type="predicted"/>
<dbReference type="Proteomes" id="UP001195724">
    <property type="component" value="Unassembled WGS sequence"/>
</dbReference>
<reference evidence="1 4" key="1">
    <citation type="submission" date="2021-01" db="EMBL/GenBank/DDBJ databases">
        <title>Sequencing the genomes of 1000 actinobacteria strains.</title>
        <authorList>
            <person name="Klenk H.-P."/>
        </authorList>
    </citation>
    <scope>NUCLEOTIDE SEQUENCE [LARGE SCALE GENOMIC DNA]</scope>
    <source>
        <strain evidence="1 4">DSM 44581</strain>
    </source>
</reference>